<dbReference type="EMBL" id="JBAMZN010000035">
    <property type="protein sequence ID" value="KAL0518741.1"/>
    <property type="molecule type" value="Genomic_DNA"/>
</dbReference>
<comment type="caution">
    <text evidence="1">The sequence shown here is derived from an EMBL/GenBank/DDBJ whole genome shotgun (WGS) entry which is preliminary data.</text>
</comment>
<name>A0AAW3BB46_9TRYP</name>
<organism evidence="1 2">
    <name type="scientific">Leishmania naiffi</name>
    <dbReference type="NCBI Taxonomy" id="5678"/>
    <lineage>
        <taxon>Eukaryota</taxon>
        <taxon>Discoba</taxon>
        <taxon>Euglenozoa</taxon>
        <taxon>Kinetoplastea</taxon>
        <taxon>Metakinetoplastina</taxon>
        <taxon>Trypanosomatida</taxon>
        <taxon>Trypanosomatidae</taxon>
        <taxon>Leishmaniinae</taxon>
        <taxon>Leishmania</taxon>
        <taxon>Leishmania naiffi species complex</taxon>
    </lineage>
</organism>
<dbReference type="AlphaFoldDB" id="A0AAW3BB46"/>
<sequence>MPRFPHAGSPSTLSSLDSFVDAGSPTSYGVSAQQLDALSATAYLVGSPLQRQQPVGRDMTHPALLVAARLLQHGVDPERIIELIECRFCDAS</sequence>
<protein>
    <submittedName>
        <fullName evidence="1">Uncharacterized protein</fullName>
    </submittedName>
</protein>
<evidence type="ECO:0000313" key="2">
    <source>
        <dbReference type="Proteomes" id="UP001501274"/>
    </source>
</evidence>
<proteinExistence type="predicted"/>
<gene>
    <name evidence="1" type="ORF">Q4I28_007012</name>
</gene>
<keyword evidence="2" id="KW-1185">Reference proteome</keyword>
<evidence type="ECO:0000313" key="1">
    <source>
        <dbReference type="EMBL" id="KAL0518741.1"/>
    </source>
</evidence>
<reference evidence="1 2" key="1">
    <citation type="submission" date="2024-02" db="EMBL/GenBank/DDBJ databases">
        <title>FIRST GENOME SEQUENCES OF Leishmania (Viannia) shawi, Leishmania (Viannia) lindenbergi AND Leishmania (Viannia) utingensis.</title>
        <authorList>
            <person name="Resadore F."/>
            <person name="Custodio M.G.F."/>
            <person name="Boite M.C."/>
            <person name="Cupolillo E."/>
            <person name="Ferreira G.E.M."/>
        </authorList>
    </citation>
    <scope>NUCLEOTIDE SEQUENCE [LARGE SCALE GENOMIC DNA]</scope>
    <source>
        <strain evidence="1 2">MDAS/BR/1979/M5533</strain>
    </source>
</reference>
<dbReference type="Proteomes" id="UP001501274">
    <property type="component" value="Unassembled WGS sequence"/>
</dbReference>
<accession>A0AAW3BB46</accession>